<dbReference type="PANTHER" id="PTHR24373">
    <property type="entry name" value="SLIT RELATED LEUCINE-RICH REPEAT NEURONAL PROTEIN"/>
    <property type="match status" value="1"/>
</dbReference>
<keyword evidence="3" id="KW-0677">Repeat</keyword>
<protein>
    <recommendedName>
        <fullName evidence="6">LRRCT domain-containing protein</fullName>
    </recommendedName>
</protein>
<evidence type="ECO:0000256" key="4">
    <source>
        <dbReference type="SAM" id="Phobius"/>
    </source>
</evidence>
<keyword evidence="4" id="KW-1133">Transmembrane helix</keyword>
<dbReference type="SMART" id="SM00369">
    <property type="entry name" value="LRR_TYP"/>
    <property type="match status" value="10"/>
</dbReference>
<keyword evidence="2 5" id="KW-0732">Signal</keyword>
<dbReference type="Pfam" id="PF13855">
    <property type="entry name" value="LRR_8"/>
    <property type="match status" value="3"/>
</dbReference>
<name>A0A813NWJ1_9BILA</name>
<keyword evidence="8" id="KW-1185">Reference proteome</keyword>
<dbReference type="PANTHER" id="PTHR24373:SF370">
    <property type="entry name" value="FISH-LIPS, ISOFORM E"/>
    <property type="match status" value="1"/>
</dbReference>
<dbReference type="PROSITE" id="PS51450">
    <property type="entry name" value="LRR"/>
    <property type="match status" value="2"/>
</dbReference>
<evidence type="ECO:0000256" key="3">
    <source>
        <dbReference type="ARBA" id="ARBA00022737"/>
    </source>
</evidence>
<dbReference type="SMART" id="SM00082">
    <property type="entry name" value="LRRCT"/>
    <property type="match status" value="1"/>
</dbReference>
<feature type="transmembrane region" description="Helical" evidence="4">
    <location>
        <begin position="689"/>
        <end position="713"/>
    </location>
</feature>
<keyword evidence="1" id="KW-0433">Leucine-rich repeat</keyword>
<keyword evidence="4" id="KW-0472">Membrane</keyword>
<dbReference type="InterPro" id="IPR000483">
    <property type="entry name" value="Cys-rich_flank_reg_C"/>
</dbReference>
<proteinExistence type="predicted"/>
<feature type="chain" id="PRO_5032903548" description="LRRCT domain-containing protein" evidence="5">
    <location>
        <begin position="17"/>
        <end position="807"/>
    </location>
</feature>
<dbReference type="Gene3D" id="3.80.10.10">
    <property type="entry name" value="Ribonuclease Inhibitor"/>
    <property type="match status" value="4"/>
</dbReference>
<evidence type="ECO:0000313" key="7">
    <source>
        <dbReference type="EMBL" id="CAF0744782.1"/>
    </source>
</evidence>
<feature type="signal peptide" evidence="5">
    <location>
        <begin position="1"/>
        <end position="16"/>
    </location>
</feature>
<comment type="caution">
    <text evidence="7">The sequence shown here is derived from an EMBL/GenBank/DDBJ whole genome shotgun (WGS) entry which is preliminary data.</text>
</comment>
<gene>
    <name evidence="7" type="ORF">QVE165_LOCUS1129</name>
</gene>
<evidence type="ECO:0000256" key="2">
    <source>
        <dbReference type="ARBA" id="ARBA00022729"/>
    </source>
</evidence>
<dbReference type="InterPro" id="IPR001611">
    <property type="entry name" value="Leu-rich_rpt"/>
</dbReference>
<evidence type="ECO:0000259" key="6">
    <source>
        <dbReference type="SMART" id="SM00082"/>
    </source>
</evidence>
<sequence>MYIQLILMTLIPIHYCQIDFQTICQAGIRQDNTNYIHCGRKQLSEVPNFSRTTNTVYDELVLNDNQITSISRNAFQGLRVKRLNLSGNKIRSIDSRAFIELANYLEELIIEFDSTILHEIPDAIRTNLINLRSLKLINLNLTILLNHTFIKYRKLEDLSIIKSNIKSIESNAFYSLNNLRSLHLDHNQLSDSIWFDLTKYLQNLEILTLSQNNFHYLKENFLSKHLKILDLSSNGIQIIEKNFFENLSLLEKLYLQNNEINSLQLTFLTSLKQLKELNLDFNRLTFLPENLFQFNNKLLYLSLQGNDLNYLTNKSFFGLKYLTYLNLARNRLQFQFNQQPFQHLNSLEILNLDRNIQLNLSKNIFFGLQNQLIELSLQNCNLTTIDSLNNPFYLFHKLQRLKLSSNYFQELPNEFLIHLKDSLISIDLQRNALRTIPNLFGKNFNTSKLTDFDLSSNHLCTLDKFDLYQYKNLKTIGLNGNPLHCDCQLIWLKQWLIKNYDYDLIKFLQWTCTTPAKLFGKQLTIIDEQDMICNENEYSKCNQNKKHFFNRSTNTQSTSIKSTTMTTTTTTLQSSSSSNELVINDISYNPNGMLTITWEYTLPLPRYIHLQIYYENNPHVILQRLIDGGQNSIEIDIKDYLTEYSSLYIICLNIRHNKYCRNMQLEQIKSSSPLILSSNTQDNYQSLQFFYLLGGICFGAILVCIILIIVCCWRIRRMSREKLSNSIEKLPTNTLYHPPPHSSIFYRPLNIISYPQQQHQQSCDTSECSIHSSTDTSQIASDSYHIYQQIPSVYNCQIHPTRTHILI</sequence>
<organism evidence="7 8">
    <name type="scientific">Adineta steineri</name>
    <dbReference type="NCBI Taxonomy" id="433720"/>
    <lineage>
        <taxon>Eukaryota</taxon>
        <taxon>Metazoa</taxon>
        <taxon>Spiralia</taxon>
        <taxon>Gnathifera</taxon>
        <taxon>Rotifera</taxon>
        <taxon>Eurotatoria</taxon>
        <taxon>Bdelloidea</taxon>
        <taxon>Adinetida</taxon>
        <taxon>Adinetidae</taxon>
        <taxon>Adineta</taxon>
    </lineage>
</organism>
<evidence type="ECO:0000256" key="1">
    <source>
        <dbReference type="ARBA" id="ARBA00022614"/>
    </source>
</evidence>
<dbReference type="SUPFAM" id="SSF52058">
    <property type="entry name" value="L domain-like"/>
    <property type="match status" value="2"/>
</dbReference>
<accession>A0A813NWJ1</accession>
<reference evidence="7" key="1">
    <citation type="submission" date="2021-02" db="EMBL/GenBank/DDBJ databases">
        <authorList>
            <person name="Nowell W R."/>
        </authorList>
    </citation>
    <scope>NUCLEOTIDE SEQUENCE</scope>
</reference>
<dbReference type="Proteomes" id="UP000663832">
    <property type="component" value="Unassembled WGS sequence"/>
</dbReference>
<feature type="domain" description="LRRCT" evidence="6">
    <location>
        <begin position="481"/>
        <end position="534"/>
    </location>
</feature>
<dbReference type="OrthoDB" id="676979at2759"/>
<evidence type="ECO:0000256" key="5">
    <source>
        <dbReference type="SAM" id="SignalP"/>
    </source>
</evidence>
<dbReference type="AlphaFoldDB" id="A0A813NWJ1"/>
<dbReference type="InterPro" id="IPR003591">
    <property type="entry name" value="Leu-rich_rpt_typical-subtyp"/>
</dbReference>
<keyword evidence="4" id="KW-0812">Transmembrane</keyword>
<dbReference type="InterPro" id="IPR032675">
    <property type="entry name" value="LRR_dom_sf"/>
</dbReference>
<evidence type="ECO:0000313" key="8">
    <source>
        <dbReference type="Proteomes" id="UP000663832"/>
    </source>
</evidence>
<dbReference type="EMBL" id="CAJNOM010000003">
    <property type="protein sequence ID" value="CAF0744782.1"/>
    <property type="molecule type" value="Genomic_DNA"/>
</dbReference>
<dbReference type="InterPro" id="IPR050328">
    <property type="entry name" value="Dev_Immune_Receptor"/>
</dbReference>